<feature type="domain" description="C2H2-type" evidence="2">
    <location>
        <begin position="89"/>
        <end position="117"/>
    </location>
</feature>
<dbReference type="PROSITE" id="PS00028">
    <property type="entry name" value="ZINC_FINGER_C2H2_1"/>
    <property type="match status" value="2"/>
</dbReference>
<name>A0A6I8VGP3_DROPS</name>
<keyword evidence="1" id="KW-0863">Zinc-finger</keyword>
<dbReference type="InterPro" id="IPR013087">
    <property type="entry name" value="Znf_C2H2_type"/>
</dbReference>
<dbReference type="InterPro" id="IPR036236">
    <property type="entry name" value="Znf_C2H2_sf"/>
</dbReference>
<dbReference type="GO" id="GO:0008270">
    <property type="term" value="F:zinc ion binding"/>
    <property type="evidence" value="ECO:0007669"/>
    <property type="project" value="UniProtKB-KW"/>
</dbReference>
<dbReference type="PROSITE" id="PS50157">
    <property type="entry name" value="ZINC_FINGER_C2H2_2"/>
    <property type="match status" value="2"/>
</dbReference>
<gene>
    <name evidence="4 5" type="primary">LOC4805639</name>
</gene>
<dbReference type="RefSeq" id="XP_015040759.2">
    <property type="nucleotide sequence ID" value="XM_015185273.2"/>
</dbReference>
<dbReference type="SMART" id="SM00355">
    <property type="entry name" value="ZnF_C2H2"/>
    <property type="match status" value="3"/>
</dbReference>
<dbReference type="RefSeq" id="XP_015040760.2">
    <property type="nucleotide sequence ID" value="XM_015185274.2"/>
</dbReference>
<sequence>MDKASSQTEADLTGLHLGCLLCEKCFVGIDALQEHHLSHFPSVSPKPIPKTHTCDLCGRALHSLQELRKHYKEYHEALVSTESRTGEFFECDRCAKYFVLRDYLNLHLKLKHSEWEIKKPNDSDHVLQNPQNLNYPPYSAYMNGTLRTDYYV</sequence>
<dbReference type="Proteomes" id="UP000001819">
    <property type="component" value="Chromosome 3"/>
</dbReference>
<proteinExistence type="predicted"/>
<evidence type="ECO:0000313" key="3">
    <source>
        <dbReference type="Proteomes" id="UP000001819"/>
    </source>
</evidence>
<keyword evidence="3" id="KW-1185">Reference proteome</keyword>
<evidence type="ECO:0000313" key="4">
    <source>
        <dbReference type="RefSeq" id="XP_015040759.2"/>
    </source>
</evidence>
<keyword evidence="1" id="KW-0862">Zinc</keyword>
<evidence type="ECO:0000313" key="5">
    <source>
        <dbReference type="RefSeq" id="XP_015040760.2"/>
    </source>
</evidence>
<reference evidence="4 5" key="2">
    <citation type="submission" date="2025-04" db="UniProtKB">
        <authorList>
            <consortium name="RefSeq"/>
        </authorList>
    </citation>
    <scope>IDENTIFICATION</scope>
    <source>
        <strain evidence="4 5">MV-25-SWS-2005</strain>
        <strain evidence="3">MV2-25</strain>
        <tissue evidence="4 5">Whole body</tissue>
    </source>
</reference>
<dbReference type="Gene3D" id="3.30.160.60">
    <property type="entry name" value="Classic Zinc Finger"/>
    <property type="match status" value="1"/>
</dbReference>
<feature type="domain" description="C2H2-type" evidence="2">
    <location>
        <begin position="52"/>
        <end position="75"/>
    </location>
</feature>
<keyword evidence="1" id="KW-0479">Metal-binding</keyword>
<evidence type="ECO:0000256" key="1">
    <source>
        <dbReference type="PROSITE-ProRule" id="PRU00042"/>
    </source>
</evidence>
<dbReference type="SUPFAM" id="SSF57667">
    <property type="entry name" value="beta-beta-alpha zinc fingers"/>
    <property type="match status" value="1"/>
</dbReference>
<accession>A0A6I8VGP3</accession>
<evidence type="ECO:0000259" key="2">
    <source>
        <dbReference type="PROSITE" id="PS50157"/>
    </source>
</evidence>
<dbReference type="KEGG" id="dpo:4805639"/>
<dbReference type="AlphaFoldDB" id="A0A6I8VGP3"/>
<organism evidence="3 5">
    <name type="scientific">Drosophila pseudoobscura pseudoobscura</name>
    <name type="common">Fruit fly</name>
    <dbReference type="NCBI Taxonomy" id="46245"/>
    <lineage>
        <taxon>Eukaryota</taxon>
        <taxon>Metazoa</taxon>
        <taxon>Ecdysozoa</taxon>
        <taxon>Arthropoda</taxon>
        <taxon>Hexapoda</taxon>
        <taxon>Insecta</taxon>
        <taxon>Pterygota</taxon>
        <taxon>Neoptera</taxon>
        <taxon>Endopterygota</taxon>
        <taxon>Diptera</taxon>
        <taxon>Brachycera</taxon>
        <taxon>Muscomorpha</taxon>
        <taxon>Ephydroidea</taxon>
        <taxon>Drosophilidae</taxon>
        <taxon>Drosophila</taxon>
        <taxon>Sophophora</taxon>
    </lineage>
</organism>
<reference evidence="3" key="1">
    <citation type="submission" date="2024-06" db="UniProtKB">
        <authorList>
            <consortium name="RefSeq"/>
        </authorList>
    </citation>
    <scope>NUCLEOTIDE SEQUENCE [LARGE SCALE GENOMIC DNA]</scope>
    <source>
        <strain evidence="3">MV2-25</strain>
    </source>
</reference>
<protein>
    <submittedName>
        <fullName evidence="4 5">Uncharacterized zinc finger protein CG12744</fullName>
    </submittedName>
</protein>